<feature type="transmembrane region" description="Helical" evidence="13">
    <location>
        <begin position="851"/>
        <end position="873"/>
    </location>
</feature>
<feature type="domain" description="GPI ethanolamine phosphate transferase 2 C-terminal" evidence="14">
    <location>
        <begin position="453"/>
        <end position="877"/>
    </location>
</feature>
<evidence type="ECO:0000256" key="11">
    <source>
        <dbReference type="ARBA" id="ARBA00023180"/>
    </source>
</evidence>
<evidence type="ECO:0000256" key="4">
    <source>
        <dbReference type="ARBA" id="ARBA00020830"/>
    </source>
</evidence>
<keyword evidence="11" id="KW-0325">Glycoprotein</keyword>
<dbReference type="SUPFAM" id="SSF53649">
    <property type="entry name" value="Alkaline phosphatase-like"/>
    <property type="match status" value="1"/>
</dbReference>
<keyword evidence="5 13" id="KW-0337">GPI-anchor biosynthesis</keyword>
<keyword evidence="9 13" id="KW-1133">Transmembrane helix</keyword>
<dbReference type="CDD" id="cd16024">
    <property type="entry name" value="GPI_EPT_2"/>
    <property type="match status" value="1"/>
</dbReference>
<evidence type="ECO:0000256" key="1">
    <source>
        <dbReference type="ARBA" id="ARBA00004477"/>
    </source>
</evidence>
<evidence type="ECO:0000256" key="13">
    <source>
        <dbReference type="RuleBase" id="RU367106"/>
    </source>
</evidence>
<dbReference type="InterPro" id="IPR037674">
    <property type="entry name" value="PIG-G_N"/>
</dbReference>
<keyword evidence="7 13" id="KW-0812">Transmembrane</keyword>
<evidence type="ECO:0000313" key="15">
    <source>
        <dbReference type="EMBL" id="TGO82266.1"/>
    </source>
</evidence>
<evidence type="ECO:0000313" key="16">
    <source>
        <dbReference type="Proteomes" id="UP000297280"/>
    </source>
</evidence>
<gene>
    <name evidence="15" type="ORF">BPOR_0876g00030</name>
</gene>
<dbReference type="InterPro" id="IPR002591">
    <property type="entry name" value="Phosphodiest/P_Trfase"/>
</dbReference>
<feature type="transmembrane region" description="Helical" evidence="13">
    <location>
        <begin position="608"/>
        <end position="631"/>
    </location>
</feature>
<dbReference type="Gene3D" id="3.40.720.10">
    <property type="entry name" value="Alkaline Phosphatase, subunit A"/>
    <property type="match status" value="1"/>
</dbReference>
<protein>
    <recommendedName>
        <fullName evidence="4 13">GPI ethanolamine phosphate transferase 2</fullName>
    </recommendedName>
</protein>
<dbReference type="InterPro" id="IPR039527">
    <property type="entry name" value="PIGG/GPI7"/>
</dbReference>
<dbReference type="Proteomes" id="UP000297280">
    <property type="component" value="Unassembled WGS sequence"/>
</dbReference>
<dbReference type="GO" id="GO:0051267">
    <property type="term" value="F:CP2 mannose-ethanolamine phosphotransferase activity"/>
    <property type="evidence" value="ECO:0007669"/>
    <property type="project" value="TreeGrafter"/>
</dbReference>
<keyword evidence="6 13" id="KW-0808">Transferase</keyword>
<feature type="transmembrane region" description="Helical" evidence="13">
    <location>
        <begin position="540"/>
        <end position="557"/>
    </location>
</feature>
<evidence type="ECO:0000256" key="8">
    <source>
        <dbReference type="ARBA" id="ARBA00022824"/>
    </source>
</evidence>
<dbReference type="PANTHER" id="PTHR23072:SF0">
    <property type="entry name" value="GPI ETHANOLAMINE PHOSPHATE TRANSFERASE 2"/>
    <property type="match status" value="1"/>
</dbReference>
<feature type="transmembrane region" description="Helical" evidence="13">
    <location>
        <begin position="9"/>
        <end position="31"/>
    </location>
</feature>
<dbReference type="Pfam" id="PF01663">
    <property type="entry name" value="Phosphodiest"/>
    <property type="match status" value="1"/>
</dbReference>
<evidence type="ECO:0000256" key="10">
    <source>
        <dbReference type="ARBA" id="ARBA00023136"/>
    </source>
</evidence>
<feature type="transmembrane region" description="Helical" evidence="13">
    <location>
        <begin position="466"/>
        <end position="484"/>
    </location>
</feature>
<evidence type="ECO:0000256" key="5">
    <source>
        <dbReference type="ARBA" id="ARBA00022502"/>
    </source>
</evidence>
<feature type="transmembrane region" description="Helical" evidence="13">
    <location>
        <begin position="818"/>
        <end position="839"/>
    </location>
</feature>
<accession>A0A4Z1KA27</accession>
<dbReference type="PANTHER" id="PTHR23072">
    <property type="entry name" value="PHOSPHATIDYLINOSITOL GLYCAN-RELATED"/>
    <property type="match status" value="1"/>
</dbReference>
<dbReference type="FunFam" id="3.40.720.10:FF:000045">
    <property type="entry name" value="GPI ethanolamine phosphate transferase 2"/>
    <property type="match status" value="1"/>
</dbReference>
<dbReference type="Pfam" id="PF19316">
    <property type="entry name" value="PIGO_PIGG"/>
    <property type="match status" value="1"/>
</dbReference>
<proteinExistence type="inferred from homology"/>
<dbReference type="UniPathway" id="UPA00196"/>
<feature type="transmembrane region" description="Helical" evidence="13">
    <location>
        <begin position="656"/>
        <end position="676"/>
    </location>
</feature>
<dbReference type="AlphaFoldDB" id="A0A4Z1KA27"/>
<dbReference type="InterPro" id="IPR045687">
    <property type="entry name" value="PIGG/GPI7_C"/>
</dbReference>
<comment type="similarity">
    <text evidence="3 13">Belongs to the PIGG/PIGN/PIGO family. PIGG subfamily.</text>
</comment>
<keyword evidence="8 13" id="KW-0256">Endoplasmic reticulum</keyword>
<dbReference type="InterPro" id="IPR017850">
    <property type="entry name" value="Alkaline_phosphatase_core_sf"/>
</dbReference>
<dbReference type="GO" id="GO:0006506">
    <property type="term" value="P:GPI anchor biosynthetic process"/>
    <property type="evidence" value="ECO:0007669"/>
    <property type="project" value="UniProtKB-UniPathway"/>
</dbReference>
<comment type="caution">
    <text evidence="15">The sequence shown here is derived from an EMBL/GenBank/DDBJ whole genome shotgun (WGS) entry which is preliminary data.</text>
</comment>
<evidence type="ECO:0000256" key="2">
    <source>
        <dbReference type="ARBA" id="ARBA00004687"/>
    </source>
</evidence>
<dbReference type="STRING" id="87229.A0A4Z1KA27"/>
<feature type="transmembrane region" description="Helical" evidence="13">
    <location>
        <begin position="516"/>
        <end position="533"/>
    </location>
</feature>
<evidence type="ECO:0000256" key="6">
    <source>
        <dbReference type="ARBA" id="ARBA00022679"/>
    </source>
</evidence>
<evidence type="ECO:0000256" key="12">
    <source>
        <dbReference type="ARBA" id="ARBA00056729"/>
    </source>
</evidence>
<reference evidence="15 16" key="1">
    <citation type="submission" date="2017-12" db="EMBL/GenBank/DDBJ databases">
        <title>Comparative genomics of Botrytis spp.</title>
        <authorList>
            <person name="Valero-Jimenez C.A."/>
            <person name="Tapia P."/>
            <person name="Veloso J."/>
            <person name="Silva-Moreno E."/>
            <person name="Staats M."/>
            <person name="Valdes J.H."/>
            <person name="Van Kan J.A.L."/>
        </authorList>
    </citation>
    <scope>NUCLEOTIDE SEQUENCE [LARGE SCALE GENOMIC DNA]</scope>
    <source>
        <strain evidence="15 16">MUCL3349</strain>
    </source>
</reference>
<comment type="subcellular location">
    <subcellularLocation>
        <location evidence="1 13">Endoplasmic reticulum membrane</location>
        <topology evidence="1 13">Multi-pass membrane protein</topology>
    </subcellularLocation>
</comment>
<organism evidence="15 16">
    <name type="scientific">Botrytis porri</name>
    <dbReference type="NCBI Taxonomy" id="87229"/>
    <lineage>
        <taxon>Eukaryota</taxon>
        <taxon>Fungi</taxon>
        <taxon>Dikarya</taxon>
        <taxon>Ascomycota</taxon>
        <taxon>Pezizomycotina</taxon>
        <taxon>Leotiomycetes</taxon>
        <taxon>Helotiales</taxon>
        <taxon>Sclerotiniaceae</taxon>
        <taxon>Botrytis</taxon>
    </lineage>
</organism>
<keyword evidence="10 13" id="KW-0472">Membrane</keyword>
<evidence type="ECO:0000259" key="14">
    <source>
        <dbReference type="Pfam" id="PF19316"/>
    </source>
</evidence>
<comment type="function">
    <text evidence="12 13">Ethanolamine phosphate transferase involved in glycosylphosphatidylinositol-anchor biosynthesis. Transfers ethanolamine phosphate to the GPI second mannose.</text>
</comment>
<name>A0A4Z1KA27_9HELO</name>
<comment type="pathway">
    <text evidence="2 13">Glycolipid biosynthesis; glycosylphosphatidylinositol-anchor biosynthesis.</text>
</comment>
<keyword evidence="16" id="KW-1185">Reference proteome</keyword>
<sequence length="881" mass="97313">MASRIRNSLLVVANVLIPIAILIFASGFFPYKPFLSGLAQYESLGYGAPPGAPFDKVIFMVVDALRSDFVFSNNSGFQFTQRSIADLQACLNHTNSFHSLISNGAALPFTAHATSPTITMPRIKAITTGSIPSFLDVILNFAESDTSSSLATQDTWLAQMKAKGGGKMVMYGDDTWLKLFPETFDRADGTSSFFVSDFTEVDNNVTRHVPEELMKDDWNTMVLHYLGLDHIGHKAGPRSPNMIPKQQEMDGIVRLIYENMEAQNYLSSTLLVLCGDHGMNDAGNHGGSAPGETSPALVFMSPMFKDLRHQRQNFEVPAPFEEEFQYYKTVEQSDIAPTLGALLGFPVPKNNLGAFIDDFLLFWPERNDRVQILLRNARQILSVVTATFPSFENDGPSEKCHQLSSSVDDLACQWRSITQGLVGLQANEQDHVVWVAAVTKWLKEAQDLMSGTASNYDVKKLVTGQVIAALASIMAGVAAGPFIVNNLKASSPFIAICSFYGIMMFASSYVEEEQHFWYWTTTGWLFLLSIKNIRRQSHGLWLLNFSSVMILVATRIARRWNQTGQKFAGDPDIARTFFSQHRLTLWSLVGATYLWNLQSLASKGFPRFPQILAGAISTILATAAITFKLAFTNEDSPELLAGIAKTMADNDTVIPLVLRARLVFIGIASCLVYTVLSSFSLSGKRQNVPMRTIHDHIVLLLITQTRATNIPLILVFELQYSLLSTLDLSLIEITTTTLLLQQTSFFALGNSNAISSIDLSSAYNGVDSYNVFAVGVLIFVSNWAGPLYTTSAGNLLLMKLWKKDGVKRKNVWSNHITLLTMFTTSSLTATMIACTVLRTHLFIWTVFSPKFLYTMAWSAGMHLGGNLLVGGGLRSLGRMLS</sequence>
<dbReference type="EMBL" id="PQXO01000871">
    <property type="protein sequence ID" value="TGO82266.1"/>
    <property type="molecule type" value="Genomic_DNA"/>
</dbReference>
<evidence type="ECO:0000256" key="9">
    <source>
        <dbReference type="ARBA" id="ARBA00022989"/>
    </source>
</evidence>
<evidence type="ECO:0000256" key="7">
    <source>
        <dbReference type="ARBA" id="ARBA00022692"/>
    </source>
</evidence>
<feature type="transmembrane region" description="Helical" evidence="13">
    <location>
        <begin position="491"/>
        <end position="510"/>
    </location>
</feature>
<evidence type="ECO:0000256" key="3">
    <source>
        <dbReference type="ARBA" id="ARBA00005315"/>
    </source>
</evidence>
<dbReference type="GO" id="GO:0005789">
    <property type="term" value="C:endoplasmic reticulum membrane"/>
    <property type="evidence" value="ECO:0007669"/>
    <property type="project" value="UniProtKB-SubCell"/>
</dbReference>
<feature type="transmembrane region" description="Helical" evidence="13">
    <location>
        <begin position="771"/>
        <end position="797"/>
    </location>
</feature>